<dbReference type="SUPFAM" id="SSF52968">
    <property type="entry name" value="B12-dependent dehydatase associated subunit"/>
    <property type="match status" value="1"/>
</dbReference>
<evidence type="ECO:0000313" key="2">
    <source>
        <dbReference type="Proteomes" id="UP001596258"/>
    </source>
</evidence>
<accession>A0ABW1UDH0</accession>
<comment type="caution">
    <text evidence="1">The sequence shown here is derived from an EMBL/GenBank/DDBJ whole genome shotgun (WGS) entry which is preliminary data.</text>
</comment>
<dbReference type="InterPro" id="IPR010254">
    <property type="entry name" value="B12-dep_deHydtase_bsu"/>
</dbReference>
<dbReference type="RefSeq" id="WP_125575071.1">
    <property type="nucleotide sequence ID" value="NZ_JBHSSO010000070.1"/>
</dbReference>
<dbReference type="Gene3D" id="3.40.50.10150">
    <property type="entry name" value="B12-dependent dehydatase associated subunit"/>
    <property type="match status" value="1"/>
</dbReference>
<dbReference type="PIRSF" id="PIRSF011503">
    <property type="entry name" value="DdrB_PduH"/>
    <property type="match status" value="1"/>
</dbReference>
<dbReference type="InterPro" id="IPR003208">
    <property type="entry name" value="Dehydtase/Dehydtase_re"/>
</dbReference>
<proteinExistence type="predicted"/>
<sequence length="124" mass="13387">MAIDKDRPSILIALLPEDGSTLPARLQPMLLGIEEEQIPYQLVSSSDSTAKSAVERAYDAAIASRLSVGVAYDQQQIVVHYKNLAPEAPLFTEPITTARETRIVGANAARLVKGVPFKLQGQVS</sequence>
<evidence type="ECO:0000313" key="1">
    <source>
        <dbReference type="EMBL" id="MFC6290756.1"/>
    </source>
</evidence>
<dbReference type="EMBL" id="JBHSSO010000070">
    <property type="protein sequence ID" value="MFC6290756.1"/>
    <property type="molecule type" value="Genomic_DNA"/>
</dbReference>
<dbReference type="InterPro" id="IPR009192">
    <property type="entry name" value="Diol/glycerol_deHydtase_re_ssu"/>
</dbReference>
<protein>
    <submittedName>
        <fullName evidence="1">Glycerol dehydratase reactivase beta/small subunit family protein</fullName>
    </submittedName>
</protein>
<name>A0ABW1UDH0_9LACO</name>
<dbReference type="Proteomes" id="UP001596258">
    <property type="component" value="Unassembled WGS sequence"/>
</dbReference>
<dbReference type="Pfam" id="PF02288">
    <property type="entry name" value="Dehydratase_MU"/>
    <property type="match status" value="1"/>
</dbReference>
<keyword evidence="2" id="KW-1185">Reference proteome</keyword>
<gene>
    <name evidence="1" type="ORF">ACFP1M_11285</name>
</gene>
<organism evidence="1 2">
    <name type="scientific">Levilactobacillus angrenensis</name>
    <dbReference type="NCBI Taxonomy" id="2486020"/>
    <lineage>
        <taxon>Bacteria</taxon>
        <taxon>Bacillati</taxon>
        <taxon>Bacillota</taxon>
        <taxon>Bacilli</taxon>
        <taxon>Lactobacillales</taxon>
        <taxon>Lactobacillaceae</taxon>
        <taxon>Levilactobacillus</taxon>
    </lineage>
</organism>
<reference evidence="2" key="1">
    <citation type="journal article" date="2019" name="Int. J. Syst. Evol. Microbiol.">
        <title>The Global Catalogue of Microorganisms (GCM) 10K type strain sequencing project: providing services to taxonomists for standard genome sequencing and annotation.</title>
        <authorList>
            <consortium name="The Broad Institute Genomics Platform"/>
            <consortium name="The Broad Institute Genome Sequencing Center for Infectious Disease"/>
            <person name="Wu L."/>
            <person name="Ma J."/>
        </authorList>
    </citation>
    <scope>NUCLEOTIDE SEQUENCE [LARGE SCALE GENOMIC DNA]</scope>
    <source>
        <strain evidence="2">CCM 8893</strain>
    </source>
</reference>